<accession>A0A7R8CHV6</accession>
<sequence length="103" mass="12222">MLIKRSIDLLVELLFEYRAVWDLELVMPESNLADIMTRVPKTWMLRCDSDEKELEERTCDAPFKDKFLTVVECIPSRFAIWRTLTIDMEDEVCQKIGEIFSQM</sequence>
<dbReference type="Proteomes" id="UP000675881">
    <property type="component" value="Chromosome 13"/>
</dbReference>
<keyword evidence="2" id="KW-1185">Reference proteome</keyword>
<proteinExistence type="predicted"/>
<dbReference type="EMBL" id="HG994592">
    <property type="protein sequence ID" value="CAF2826786.1"/>
    <property type="molecule type" value="Genomic_DNA"/>
</dbReference>
<gene>
    <name evidence="1" type="ORF">LSAA_4380</name>
</gene>
<evidence type="ECO:0000313" key="1">
    <source>
        <dbReference type="EMBL" id="CAF2826786.1"/>
    </source>
</evidence>
<dbReference type="AlphaFoldDB" id="A0A7R8CHV6"/>
<reference evidence="1" key="1">
    <citation type="submission" date="2021-02" db="EMBL/GenBank/DDBJ databases">
        <authorList>
            <person name="Bekaert M."/>
        </authorList>
    </citation>
    <scope>NUCLEOTIDE SEQUENCE</scope>
    <source>
        <strain evidence="1">IoA-00</strain>
    </source>
</reference>
<protein>
    <submittedName>
        <fullName evidence="1">(salmon louse) hypothetical protein</fullName>
    </submittedName>
</protein>
<name>A0A7R8CHV6_LEPSM</name>
<organism evidence="1 2">
    <name type="scientific">Lepeophtheirus salmonis</name>
    <name type="common">Salmon louse</name>
    <name type="synonym">Caligus salmonis</name>
    <dbReference type="NCBI Taxonomy" id="72036"/>
    <lineage>
        <taxon>Eukaryota</taxon>
        <taxon>Metazoa</taxon>
        <taxon>Ecdysozoa</taxon>
        <taxon>Arthropoda</taxon>
        <taxon>Crustacea</taxon>
        <taxon>Multicrustacea</taxon>
        <taxon>Hexanauplia</taxon>
        <taxon>Copepoda</taxon>
        <taxon>Siphonostomatoida</taxon>
        <taxon>Caligidae</taxon>
        <taxon>Lepeophtheirus</taxon>
    </lineage>
</organism>
<evidence type="ECO:0000313" key="2">
    <source>
        <dbReference type="Proteomes" id="UP000675881"/>
    </source>
</evidence>